<feature type="domain" description="Teneurin-like YD-shell" evidence="2">
    <location>
        <begin position="3"/>
        <end position="248"/>
    </location>
</feature>
<evidence type="ECO:0000313" key="4">
    <source>
        <dbReference type="Proteomes" id="UP000076962"/>
    </source>
</evidence>
<dbReference type="PANTHER" id="PTHR32305">
    <property type="match status" value="1"/>
</dbReference>
<name>A0A176RUC5_9GAMM</name>
<evidence type="ECO:0000313" key="3">
    <source>
        <dbReference type="EMBL" id="OAD19325.1"/>
    </source>
</evidence>
<dbReference type="InterPro" id="IPR022385">
    <property type="entry name" value="Rhs_assc_core"/>
</dbReference>
<dbReference type="PANTHER" id="PTHR32305:SF15">
    <property type="entry name" value="PROTEIN RHSA-RELATED"/>
    <property type="match status" value="1"/>
</dbReference>
<sequence length="538" mass="60009">MQRLIAVTDSQGGKTEYRYDKFGNRLELRAPGKIPVTSSYDWAGKLISHNGQNCQHDAAANFTTCAGDAVFEYNGENLLKSVSNRIHYQYDGDGYLTGRIVDGDKTTFVAQPLSDIWQPLLAKNSQNGDTFYIWEGKVPLAAINNGQVEFFLQDHLGSVRHIADRRGQITQRLNYGPFGVPQHKFNGKHLQPSFVGLFFDPKASLYLTRARGYSPSFGRFLQRDPVMRVPLGNQQDFSVYAYCGNDPVNFWDINGATPASPYYNPQIPPPPILYQDRNSTFDASKQTQSAAARFLSAPFIFQEEVTSSFHWGGVSISLGVFDLLPPLKNAGHLVNFSVGVNSLKGFTAGPSILHTSGLGQLFHRPELGKPITEKFIHNLSPIPFIGFHIEHTVERKLIGPGQAPLAPTNVGGIYLSGASEALKNLGPLTGIAIDQENGRLILLSEKQGQINLPPLRRCQAILNDPICQEFIKDWEMYKARSQALVELRKTWPIQALYELEKVIPYIVNRFKLRLAEENNPNVNSLLEGLLFNLFLSKM</sequence>
<comment type="caution">
    <text evidence="3">The sequence shown here is derived from an EMBL/GenBank/DDBJ whole genome shotgun (WGS) entry which is preliminary data.</text>
</comment>
<dbReference type="NCBIfam" id="TIGR01643">
    <property type="entry name" value="YD_repeat_2x"/>
    <property type="match status" value="1"/>
</dbReference>
<keyword evidence="4" id="KW-1185">Reference proteome</keyword>
<organism evidence="3 4">
    <name type="scientific">Candidatus Thiomargarita nelsonii</name>
    <dbReference type="NCBI Taxonomy" id="1003181"/>
    <lineage>
        <taxon>Bacteria</taxon>
        <taxon>Pseudomonadati</taxon>
        <taxon>Pseudomonadota</taxon>
        <taxon>Gammaproteobacteria</taxon>
        <taxon>Thiotrichales</taxon>
        <taxon>Thiotrichaceae</taxon>
        <taxon>Thiomargarita</taxon>
    </lineage>
</organism>
<evidence type="ECO:0000259" key="2">
    <source>
        <dbReference type="Pfam" id="PF25023"/>
    </source>
</evidence>
<dbReference type="InterPro" id="IPR050708">
    <property type="entry name" value="T6SS_VgrG/RHS"/>
</dbReference>
<dbReference type="Pfam" id="PF25023">
    <property type="entry name" value="TEN_YD-shell"/>
    <property type="match status" value="1"/>
</dbReference>
<dbReference type="NCBIfam" id="TIGR03696">
    <property type="entry name" value="Rhs_assc_core"/>
    <property type="match status" value="1"/>
</dbReference>
<dbReference type="Proteomes" id="UP000076962">
    <property type="component" value="Unassembled WGS sequence"/>
</dbReference>
<dbReference type="Gene3D" id="2.180.10.10">
    <property type="entry name" value="RHS repeat-associated core"/>
    <property type="match status" value="1"/>
</dbReference>
<dbReference type="EMBL" id="LUTY01002846">
    <property type="protein sequence ID" value="OAD19325.1"/>
    <property type="molecule type" value="Genomic_DNA"/>
</dbReference>
<protein>
    <submittedName>
        <fullName evidence="3">YD repeat protein</fullName>
    </submittedName>
</protein>
<gene>
    <name evidence="3" type="ORF">THIOM_005047</name>
</gene>
<dbReference type="AlphaFoldDB" id="A0A176RUC5"/>
<keyword evidence="1" id="KW-0677">Repeat</keyword>
<accession>A0A176RUC5</accession>
<evidence type="ECO:0000256" key="1">
    <source>
        <dbReference type="ARBA" id="ARBA00022737"/>
    </source>
</evidence>
<dbReference type="InterPro" id="IPR006530">
    <property type="entry name" value="YD"/>
</dbReference>
<dbReference type="InterPro" id="IPR056823">
    <property type="entry name" value="TEN-like_YD-shell"/>
</dbReference>
<proteinExistence type="predicted"/>
<reference evidence="3 4" key="1">
    <citation type="submission" date="2016-05" db="EMBL/GenBank/DDBJ databases">
        <title>Single-cell genome of chain-forming Candidatus Thiomargarita nelsonii and comparison to other large sulfur-oxidizing bacteria.</title>
        <authorList>
            <person name="Winkel M."/>
            <person name="Salman V."/>
            <person name="Woyke T."/>
            <person name="Schulz-Vogt H."/>
            <person name="Richter M."/>
            <person name="Flood B."/>
            <person name="Bailey J."/>
            <person name="Amann R."/>
            <person name="Mussmann M."/>
        </authorList>
    </citation>
    <scope>NUCLEOTIDE SEQUENCE [LARGE SCALE GENOMIC DNA]</scope>
    <source>
        <strain evidence="3 4">THI036</strain>
    </source>
</reference>